<protein>
    <submittedName>
        <fullName evidence="2">Uncharacterized protein</fullName>
    </submittedName>
</protein>
<dbReference type="GeneID" id="5040887"/>
<name>A0DXD8_PARTE</name>
<keyword evidence="3" id="KW-1185">Reference proteome</keyword>
<feature type="region of interest" description="Disordered" evidence="1">
    <location>
        <begin position="187"/>
        <end position="235"/>
    </location>
</feature>
<feature type="region of interest" description="Disordered" evidence="1">
    <location>
        <begin position="293"/>
        <end position="354"/>
    </location>
</feature>
<feature type="compositionally biased region" description="Polar residues" evidence="1">
    <location>
        <begin position="249"/>
        <end position="278"/>
    </location>
</feature>
<dbReference type="STRING" id="5888.A0DXD8"/>
<proteinExistence type="predicted"/>
<organism evidence="2 3">
    <name type="scientific">Paramecium tetraurelia</name>
    <dbReference type="NCBI Taxonomy" id="5888"/>
    <lineage>
        <taxon>Eukaryota</taxon>
        <taxon>Sar</taxon>
        <taxon>Alveolata</taxon>
        <taxon>Ciliophora</taxon>
        <taxon>Intramacronucleata</taxon>
        <taxon>Oligohymenophorea</taxon>
        <taxon>Peniculida</taxon>
        <taxon>Parameciidae</taxon>
        <taxon>Paramecium</taxon>
    </lineage>
</organism>
<dbReference type="KEGG" id="ptm:GSPATT00021338001"/>
<dbReference type="OMA" id="SMTNKNC"/>
<feature type="compositionally biased region" description="Polar residues" evidence="1">
    <location>
        <begin position="293"/>
        <end position="346"/>
    </location>
</feature>
<feature type="region of interest" description="Disordered" evidence="1">
    <location>
        <begin position="111"/>
        <end position="146"/>
    </location>
</feature>
<dbReference type="OrthoDB" id="303309at2759"/>
<dbReference type="AlphaFoldDB" id="A0DXD8"/>
<evidence type="ECO:0000313" key="2">
    <source>
        <dbReference type="EMBL" id="CAK87705.1"/>
    </source>
</evidence>
<dbReference type="InParanoid" id="A0DXD8"/>
<feature type="compositionally biased region" description="Low complexity" evidence="1">
    <location>
        <begin position="192"/>
        <end position="235"/>
    </location>
</feature>
<evidence type="ECO:0000313" key="3">
    <source>
        <dbReference type="Proteomes" id="UP000000600"/>
    </source>
</evidence>
<feature type="compositionally biased region" description="Polar residues" evidence="1">
    <location>
        <begin position="128"/>
        <end position="145"/>
    </location>
</feature>
<evidence type="ECO:0000256" key="1">
    <source>
        <dbReference type="SAM" id="MobiDB-lite"/>
    </source>
</evidence>
<reference evidence="2 3" key="1">
    <citation type="journal article" date="2006" name="Nature">
        <title>Global trends of whole-genome duplications revealed by the ciliate Paramecium tetraurelia.</title>
        <authorList>
            <consortium name="Genoscope"/>
            <person name="Aury J.-M."/>
            <person name="Jaillon O."/>
            <person name="Duret L."/>
            <person name="Noel B."/>
            <person name="Jubin C."/>
            <person name="Porcel B.M."/>
            <person name="Segurens B."/>
            <person name="Daubin V."/>
            <person name="Anthouard V."/>
            <person name="Aiach N."/>
            <person name="Arnaiz O."/>
            <person name="Billaut A."/>
            <person name="Beisson J."/>
            <person name="Blanc I."/>
            <person name="Bouhouche K."/>
            <person name="Camara F."/>
            <person name="Duharcourt S."/>
            <person name="Guigo R."/>
            <person name="Gogendeau D."/>
            <person name="Katinka M."/>
            <person name="Keller A.-M."/>
            <person name="Kissmehl R."/>
            <person name="Klotz C."/>
            <person name="Koll F."/>
            <person name="Le Moue A."/>
            <person name="Lepere C."/>
            <person name="Malinsky S."/>
            <person name="Nowacki M."/>
            <person name="Nowak J.K."/>
            <person name="Plattner H."/>
            <person name="Poulain J."/>
            <person name="Ruiz F."/>
            <person name="Serrano V."/>
            <person name="Zagulski M."/>
            <person name="Dessen P."/>
            <person name="Betermier M."/>
            <person name="Weissenbach J."/>
            <person name="Scarpelli C."/>
            <person name="Schachter V."/>
            <person name="Sperling L."/>
            <person name="Meyer E."/>
            <person name="Cohen J."/>
            <person name="Wincker P."/>
        </authorList>
    </citation>
    <scope>NUCLEOTIDE SEQUENCE [LARGE SCALE GENOMIC DNA]</scope>
    <source>
        <strain evidence="2 3">Stock d4-2</strain>
    </source>
</reference>
<dbReference type="RefSeq" id="XP_001455102.1">
    <property type="nucleotide sequence ID" value="XM_001455065.1"/>
</dbReference>
<gene>
    <name evidence="2" type="ORF">GSPATT00021338001</name>
</gene>
<dbReference type="HOGENOM" id="CLU_666406_0_0_1"/>
<feature type="region of interest" description="Disordered" evidence="1">
    <location>
        <begin position="248"/>
        <end position="278"/>
    </location>
</feature>
<dbReference type="eggNOG" id="ENOG502SPTI">
    <property type="taxonomic scope" value="Eukaryota"/>
</dbReference>
<dbReference type="Proteomes" id="UP000000600">
    <property type="component" value="Unassembled WGS sequence"/>
</dbReference>
<dbReference type="EMBL" id="CT868629">
    <property type="protein sequence ID" value="CAK87705.1"/>
    <property type="molecule type" value="Genomic_DNA"/>
</dbReference>
<accession>A0DXD8</accession>
<sequence>MNSYLISKYSQSTHYHYKKGINDILEGKRCQLLITLKDLQCYDTPQEHLAKYYHINQLRDKLHMLGEYYKYHNDIPRLFMIPAIIPLNYFHDRKRRLAFFRIARLIAQENHNNPDKPQKGIVGDSPIPLTSEQITPQDPSSSDEVYSTKLHQILSKNDKILQGISFLIQEPDSIEKIKQQIQSMIKLKKQPNTSSTKINSIGSNTTTSKSNKQSILKQTKQPQPQPQKSKSPPLKIQSASIQLIDVASPRNQQPSKQASPKDIQQFTKSKPKSPSVNIASPVQQFMKLSAKMKQSFNKQQCSSARNNTNIPNSANQRKSSVTHILNILKSPNKNSSQQIQHVSSTPRDQESKRSFNNKKVHQLELQVMSDLQSLLQKKTCLTHRSSMTNKNCLKKKLNTRELNQFKCVRLPLSNRDVNNQQKE</sequence>